<proteinExistence type="predicted"/>
<reference evidence="2" key="1">
    <citation type="journal article" date="2021" name="Mol. Plant Microbe Interact.">
        <title>Complete Genome Sequence of the Plant-Pathogenic Fungus Colletotrichum lupini.</title>
        <authorList>
            <person name="Baroncelli R."/>
            <person name="Pensec F."/>
            <person name="Da Lio D."/>
            <person name="Boufleur T."/>
            <person name="Vicente I."/>
            <person name="Sarrocco S."/>
            <person name="Picot A."/>
            <person name="Baraldi E."/>
            <person name="Sukno S."/>
            <person name="Thon M."/>
            <person name="Le Floch G."/>
        </authorList>
    </citation>
    <scope>NUCLEOTIDE SEQUENCE</scope>
    <source>
        <strain evidence="2">IMI 504893</strain>
    </source>
</reference>
<dbReference type="KEGG" id="clup:CLUP02_06685"/>
<dbReference type="Proteomes" id="UP000830671">
    <property type="component" value="Chromosome 3"/>
</dbReference>
<keyword evidence="3" id="KW-1185">Reference proteome</keyword>
<dbReference type="EMBL" id="CP019475">
    <property type="protein sequence ID" value="UQC81199.1"/>
    <property type="molecule type" value="Genomic_DNA"/>
</dbReference>
<evidence type="ECO:0000313" key="3">
    <source>
        <dbReference type="Proteomes" id="UP000830671"/>
    </source>
</evidence>
<accession>A0A9Q8SPK2</accession>
<evidence type="ECO:0000256" key="1">
    <source>
        <dbReference type="SAM" id="SignalP"/>
    </source>
</evidence>
<evidence type="ECO:0000313" key="2">
    <source>
        <dbReference type="EMBL" id="UQC81199.1"/>
    </source>
</evidence>
<dbReference type="AlphaFoldDB" id="A0A9Q8SPK2"/>
<keyword evidence="1" id="KW-0732">Signal</keyword>
<protein>
    <submittedName>
        <fullName evidence="2">Uncharacterized protein</fullName>
    </submittedName>
</protein>
<gene>
    <name evidence="2" type="ORF">CLUP02_06685</name>
</gene>
<feature type="chain" id="PRO_5040511305" evidence="1">
    <location>
        <begin position="32"/>
        <end position="79"/>
    </location>
</feature>
<feature type="signal peptide" evidence="1">
    <location>
        <begin position="1"/>
        <end position="31"/>
    </location>
</feature>
<organism evidence="2 3">
    <name type="scientific">Colletotrichum lupini</name>
    <dbReference type="NCBI Taxonomy" id="145971"/>
    <lineage>
        <taxon>Eukaryota</taxon>
        <taxon>Fungi</taxon>
        <taxon>Dikarya</taxon>
        <taxon>Ascomycota</taxon>
        <taxon>Pezizomycotina</taxon>
        <taxon>Sordariomycetes</taxon>
        <taxon>Hypocreomycetidae</taxon>
        <taxon>Glomerellales</taxon>
        <taxon>Glomerellaceae</taxon>
        <taxon>Colletotrichum</taxon>
        <taxon>Colletotrichum acutatum species complex</taxon>
    </lineage>
</organism>
<sequence>MNGALIEVKPRLPFTNLFLSLFFLLLQRHQPKEPAAIYQTQPHRPEVRFSQRPSPYDPKGNQIETMMKNYDNLEDEQAS</sequence>
<dbReference type="RefSeq" id="XP_049142825.1">
    <property type="nucleotide sequence ID" value="XM_049285682.1"/>
</dbReference>
<dbReference type="GeneID" id="73340692"/>
<name>A0A9Q8SPK2_9PEZI</name>